<protein>
    <submittedName>
        <fullName evidence="1">Uncharacterized protein</fullName>
    </submittedName>
</protein>
<accession>A0ACB8SUU9</accession>
<dbReference type="EMBL" id="MU277222">
    <property type="protein sequence ID" value="KAI0059988.1"/>
    <property type="molecule type" value="Genomic_DNA"/>
</dbReference>
<comment type="caution">
    <text evidence="1">The sequence shown here is derived from an EMBL/GenBank/DDBJ whole genome shotgun (WGS) entry which is preliminary data.</text>
</comment>
<reference evidence="1" key="1">
    <citation type="submission" date="2021-03" db="EMBL/GenBank/DDBJ databases">
        <authorList>
            <consortium name="DOE Joint Genome Institute"/>
            <person name="Ahrendt S."/>
            <person name="Looney B.P."/>
            <person name="Miyauchi S."/>
            <person name="Morin E."/>
            <person name="Drula E."/>
            <person name="Courty P.E."/>
            <person name="Chicoki N."/>
            <person name="Fauchery L."/>
            <person name="Kohler A."/>
            <person name="Kuo A."/>
            <person name="Labutti K."/>
            <person name="Pangilinan J."/>
            <person name="Lipzen A."/>
            <person name="Riley R."/>
            <person name="Andreopoulos W."/>
            <person name="He G."/>
            <person name="Johnson J."/>
            <person name="Barry K.W."/>
            <person name="Grigoriev I.V."/>
            <person name="Nagy L."/>
            <person name="Hibbett D."/>
            <person name="Henrissat B."/>
            <person name="Matheny P.B."/>
            <person name="Labbe J."/>
            <person name="Martin F."/>
        </authorList>
    </citation>
    <scope>NUCLEOTIDE SEQUENCE</scope>
    <source>
        <strain evidence="1">HHB10654</strain>
    </source>
</reference>
<evidence type="ECO:0000313" key="2">
    <source>
        <dbReference type="Proteomes" id="UP000814140"/>
    </source>
</evidence>
<organism evidence="1 2">
    <name type="scientific">Artomyces pyxidatus</name>
    <dbReference type="NCBI Taxonomy" id="48021"/>
    <lineage>
        <taxon>Eukaryota</taxon>
        <taxon>Fungi</taxon>
        <taxon>Dikarya</taxon>
        <taxon>Basidiomycota</taxon>
        <taxon>Agaricomycotina</taxon>
        <taxon>Agaricomycetes</taxon>
        <taxon>Russulales</taxon>
        <taxon>Auriscalpiaceae</taxon>
        <taxon>Artomyces</taxon>
    </lineage>
</organism>
<evidence type="ECO:0000313" key="1">
    <source>
        <dbReference type="EMBL" id="KAI0059988.1"/>
    </source>
</evidence>
<dbReference type="Proteomes" id="UP000814140">
    <property type="component" value="Unassembled WGS sequence"/>
</dbReference>
<keyword evidence="2" id="KW-1185">Reference proteome</keyword>
<name>A0ACB8SUU9_9AGAM</name>
<sequence>MDATQKSLLLVKRCVVGLGILNACLWAGSTSYLAFSGPGSSHSNDITNAFHVPGVDQPVLLQTENSVHYSMPQEFEPEWYQLQTPDNPDGIVHLPDGRRGMVGMLHSLHCLNRVRRSVVVPATDPDPRAHVEHCFTYLRSVILCAADTTLEPLQDEPDGSVGSGWRMDQTVGVTYTCRNWSAVYDEVTKNHAAWYPS</sequence>
<gene>
    <name evidence="1" type="ORF">BV25DRAFT_1828408</name>
</gene>
<reference evidence="1" key="2">
    <citation type="journal article" date="2022" name="New Phytol.">
        <title>Evolutionary transition to the ectomycorrhizal habit in the genomes of a hyperdiverse lineage of mushroom-forming fungi.</title>
        <authorList>
            <person name="Looney B."/>
            <person name="Miyauchi S."/>
            <person name="Morin E."/>
            <person name="Drula E."/>
            <person name="Courty P.E."/>
            <person name="Kohler A."/>
            <person name="Kuo A."/>
            <person name="LaButti K."/>
            <person name="Pangilinan J."/>
            <person name="Lipzen A."/>
            <person name="Riley R."/>
            <person name="Andreopoulos W."/>
            <person name="He G."/>
            <person name="Johnson J."/>
            <person name="Nolan M."/>
            <person name="Tritt A."/>
            <person name="Barry K.W."/>
            <person name="Grigoriev I.V."/>
            <person name="Nagy L.G."/>
            <person name="Hibbett D."/>
            <person name="Henrissat B."/>
            <person name="Matheny P.B."/>
            <person name="Labbe J."/>
            <person name="Martin F.M."/>
        </authorList>
    </citation>
    <scope>NUCLEOTIDE SEQUENCE</scope>
    <source>
        <strain evidence="1">HHB10654</strain>
    </source>
</reference>
<proteinExistence type="predicted"/>